<feature type="domain" description="Plastocyanin-like" evidence="1">
    <location>
        <begin position="15"/>
        <end position="79"/>
    </location>
</feature>
<accession>A0ABQ8CCG4</accession>
<evidence type="ECO:0000313" key="3">
    <source>
        <dbReference type="Proteomes" id="UP000824890"/>
    </source>
</evidence>
<keyword evidence="3" id="KW-1185">Reference proteome</keyword>
<proteinExistence type="predicted"/>
<name>A0ABQ8CCG4_BRANA</name>
<gene>
    <name evidence="2" type="ORF">HID58_028883</name>
</gene>
<dbReference type="InterPro" id="IPR011707">
    <property type="entry name" value="Cu-oxidase-like_N"/>
</dbReference>
<dbReference type="Pfam" id="PF07732">
    <property type="entry name" value="Cu-oxidase_3"/>
    <property type="match status" value="1"/>
</dbReference>
<sequence>MGSFQDLCLMLRPTIMLLLESKLDETLLLTWPWPPGIQMRRNLWQDGLLGTHFPIPLRWNFTYQFQVEDQIGSLTAKWYTQYHKVGEYMIMGKNLGCRMESHHWKGWISSNVTFPVGKPFRA</sequence>
<evidence type="ECO:0000259" key="1">
    <source>
        <dbReference type="Pfam" id="PF07732"/>
    </source>
</evidence>
<comment type="caution">
    <text evidence="2">The sequence shown here is derived from an EMBL/GenBank/DDBJ whole genome shotgun (WGS) entry which is preliminary data.</text>
</comment>
<dbReference type="Proteomes" id="UP000824890">
    <property type="component" value="Unassembled WGS sequence"/>
</dbReference>
<dbReference type="EMBL" id="JAGKQM010000008">
    <property type="protein sequence ID" value="KAH0914437.1"/>
    <property type="molecule type" value="Genomic_DNA"/>
</dbReference>
<organism evidence="2 3">
    <name type="scientific">Brassica napus</name>
    <name type="common">Rape</name>
    <dbReference type="NCBI Taxonomy" id="3708"/>
    <lineage>
        <taxon>Eukaryota</taxon>
        <taxon>Viridiplantae</taxon>
        <taxon>Streptophyta</taxon>
        <taxon>Embryophyta</taxon>
        <taxon>Tracheophyta</taxon>
        <taxon>Spermatophyta</taxon>
        <taxon>Magnoliopsida</taxon>
        <taxon>eudicotyledons</taxon>
        <taxon>Gunneridae</taxon>
        <taxon>Pentapetalae</taxon>
        <taxon>rosids</taxon>
        <taxon>malvids</taxon>
        <taxon>Brassicales</taxon>
        <taxon>Brassicaceae</taxon>
        <taxon>Brassiceae</taxon>
        <taxon>Brassica</taxon>
    </lineage>
</organism>
<protein>
    <recommendedName>
        <fullName evidence="1">Plastocyanin-like domain-containing protein</fullName>
    </recommendedName>
</protein>
<reference evidence="2 3" key="1">
    <citation type="submission" date="2021-05" db="EMBL/GenBank/DDBJ databases">
        <title>Genome Assembly of Synthetic Allotetraploid Brassica napus Reveals Homoeologous Exchanges between Subgenomes.</title>
        <authorList>
            <person name="Davis J.T."/>
        </authorList>
    </citation>
    <scope>NUCLEOTIDE SEQUENCE [LARGE SCALE GENOMIC DNA]</scope>
    <source>
        <strain evidence="3">cv. Da-Ae</strain>
        <tissue evidence="2">Seedling</tissue>
    </source>
</reference>
<evidence type="ECO:0000313" key="2">
    <source>
        <dbReference type="EMBL" id="KAH0914437.1"/>
    </source>
</evidence>